<reference evidence="6" key="1">
    <citation type="journal article" date="2015" name="Genome Announc.">
        <title>Draft genome sequence of Talaromyces cellulolyticus strain Y-94, a source of lignocellulosic biomass-degrading enzymes.</title>
        <authorList>
            <person name="Fujii T."/>
            <person name="Koike H."/>
            <person name="Sawayama S."/>
            <person name="Yano S."/>
            <person name="Inoue H."/>
        </authorList>
    </citation>
    <scope>NUCLEOTIDE SEQUENCE [LARGE SCALE GENOMIC DNA]</scope>
    <source>
        <strain evidence="6">Y-94</strain>
    </source>
</reference>
<dbReference type="InterPro" id="IPR016292">
    <property type="entry name" value="Epoxide_hydrolase"/>
</dbReference>
<dbReference type="Proteomes" id="UP000053095">
    <property type="component" value="Unassembled WGS sequence"/>
</dbReference>
<dbReference type="Gene3D" id="3.40.50.1820">
    <property type="entry name" value="alpha/beta hydrolase"/>
    <property type="match status" value="1"/>
</dbReference>
<feature type="active site" description="Nucleophile" evidence="3">
    <location>
        <position position="215"/>
    </location>
</feature>
<accession>A0A6V8H1Z2</accession>
<dbReference type="PIRSF" id="PIRSF001112">
    <property type="entry name" value="Epoxide_hydrolase"/>
    <property type="match status" value="1"/>
</dbReference>
<sequence length="424" mass="47782">MTASQLLRPLDSIESSGPFALLPSHVHVRPQTCKVDIPATEIAELRSLVQKARLGPVTFENSQARTNTEFGLTRSWMNETVKTWTSESAFNWQKIQNNINSTPHFTSQVDHNGQSFSIHYMALWSQRPDATPLVCIHGWPGCFLEYLAIAKLLQSKYSPETLPYHLIVPSLPGYTFSSGPPVDGADFSTYDVSCIFRKLFNDHLGFEKYMVAGGDIGSRVCRALAADDENCIGIHLTFCFDFDMRNFPRQGLTDNELRDIDTIYEFIRTGAAYAQMHARRSSTIGFVLSSNPVALLAWIAEKFLEWTDITPDIETILTFVTLYWVTDTFPRSIYPYRHDFAPNENVPCHGDAARWLIPKNKIFGYSHFPKEILPVPRAWVERTGAAGAVTFWRKHDQGGHFAGVEVPGALLEDLEGFVKHANQS</sequence>
<dbReference type="InterPro" id="IPR029058">
    <property type="entry name" value="AB_hydrolase_fold"/>
</dbReference>
<feature type="domain" description="Epoxide hydrolase N-terminal" evidence="4">
    <location>
        <begin position="31"/>
        <end position="146"/>
    </location>
</feature>
<evidence type="ECO:0000313" key="5">
    <source>
        <dbReference type="EMBL" id="GAM34085.1"/>
    </source>
</evidence>
<evidence type="ECO:0000256" key="1">
    <source>
        <dbReference type="ARBA" id="ARBA00010088"/>
    </source>
</evidence>
<proteinExistence type="inferred from homology"/>
<dbReference type="EMBL" id="DF933811">
    <property type="protein sequence ID" value="GAM34085.1"/>
    <property type="molecule type" value="Genomic_DNA"/>
</dbReference>
<dbReference type="SUPFAM" id="SSF53474">
    <property type="entry name" value="alpha/beta-Hydrolases"/>
    <property type="match status" value="1"/>
</dbReference>
<dbReference type="InterPro" id="IPR000639">
    <property type="entry name" value="Epox_hydrolase-like"/>
</dbReference>
<comment type="caution">
    <text evidence="5">The sequence shown here is derived from an EMBL/GenBank/DDBJ whole genome shotgun (WGS) entry which is preliminary data.</text>
</comment>
<evidence type="ECO:0000256" key="3">
    <source>
        <dbReference type="PIRSR" id="PIRSR001112-1"/>
    </source>
</evidence>
<dbReference type="PANTHER" id="PTHR21661">
    <property type="entry name" value="EPOXIDE HYDROLASE 1-RELATED"/>
    <property type="match status" value="1"/>
</dbReference>
<evidence type="ECO:0000313" key="6">
    <source>
        <dbReference type="Proteomes" id="UP000053095"/>
    </source>
</evidence>
<dbReference type="AlphaFoldDB" id="A0A6V8H1Z2"/>
<evidence type="ECO:0000259" key="4">
    <source>
        <dbReference type="Pfam" id="PF06441"/>
    </source>
</evidence>
<dbReference type="PRINTS" id="PR00412">
    <property type="entry name" value="EPOXHYDRLASE"/>
</dbReference>
<protein>
    <submittedName>
        <fullName evidence="5">Epoxide hydrolase</fullName>
    </submittedName>
</protein>
<comment type="similarity">
    <text evidence="1">Belongs to the peptidase S33 family.</text>
</comment>
<organism evidence="5 6">
    <name type="scientific">Talaromyces pinophilus</name>
    <name type="common">Penicillium pinophilum</name>
    <dbReference type="NCBI Taxonomy" id="128442"/>
    <lineage>
        <taxon>Eukaryota</taxon>
        <taxon>Fungi</taxon>
        <taxon>Dikarya</taxon>
        <taxon>Ascomycota</taxon>
        <taxon>Pezizomycotina</taxon>
        <taxon>Eurotiomycetes</taxon>
        <taxon>Eurotiomycetidae</taxon>
        <taxon>Eurotiales</taxon>
        <taxon>Trichocomaceae</taxon>
        <taxon>Talaromyces</taxon>
        <taxon>Talaromyces sect. Talaromyces</taxon>
    </lineage>
</organism>
<dbReference type="PANTHER" id="PTHR21661:SF39">
    <property type="entry name" value="HYDROLASE, PUTATIVE (AFU_ORTHOLOGUE AFUA_3G08960)-RELATED"/>
    <property type="match status" value="1"/>
</dbReference>
<dbReference type="GO" id="GO:0097176">
    <property type="term" value="P:epoxide metabolic process"/>
    <property type="evidence" value="ECO:0007669"/>
    <property type="project" value="TreeGrafter"/>
</dbReference>
<keyword evidence="6" id="KW-1185">Reference proteome</keyword>
<keyword evidence="2 5" id="KW-0378">Hydrolase</keyword>
<gene>
    <name evidence="5" type="ORF">TCE0_015f01439</name>
</gene>
<name>A0A6V8H1Z2_TALPI</name>
<dbReference type="GO" id="GO:0004301">
    <property type="term" value="F:epoxide hydrolase activity"/>
    <property type="evidence" value="ECO:0007669"/>
    <property type="project" value="TreeGrafter"/>
</dbReference>
<dbReference type="InterPro" id="IPR010497">
    <property type="entry name" value="Epoxide_hydro_N"/>
</dbReference>
<evidence type="ECO:0000256" key="2">
    <source>
        <dbReference type="ARBA" id="ARBA00022801"/>
    </source>
</evidence>
<feature type="active site" description="Proton donor" evidence="3">
    <location>
        <position position="336"/>
    </location>
</feature>
<feature type="active site" description="Proton acceptor" evidence="3">
    <location>
        <position position="400"/>
    </location>
</feature>
<dbReference type="Pfam" id="PF06441">
    <property type="entry name" value="EHN"/>
    <property type="match status" value="1"/>
</dbReference>